<dbReference type="PROSITE" id="PS50053">
    <property type="entry name" value="UBIQUITIN_2"/>
    <property type="match status" value="2"/>
</dbReference>
<dbReference type="GeneID" id="104709780"/>
<dbReference type="Proteomes" id="UP000694864">
    <property type="component" value="Chromosome 8"/>
</dbReference>
<evidence type="ECO:0000313" key="2">
    <source>
        <dbReference type="Proteomes" id="UP000694864"/>
    </source>
</evidence>
<dbReference type="PANTHER" id="PTHR10621:SF38">
    <property type="entry name" value="UBIQUITIN DOMAIN-CONTAINING PROTEIN 7SL RNA1-RELATED"/>
    <property type="match status" value="1"/>
</dbReference>
<reference evidence="2" key="1">
    <citation type="journal article" date="2014" name="Nat. Commun.">
        <title>The emerging biofuel crop Camelina sativa retains a highly undifferentiated hexaploid genome structure.</title>
        <authorList>
            <person name="Kagale S."/>
            <person name="Koh C."/>
            <person name="Nixon J."/>
            <person name="Bollina V."/>
            <person name="Clarke W.E."/>
            <person name="Tuteja R."/>
            <person name="Spillane C."/>
            <person name="Robinson S.J."/>
            <person name="Links M.G."/>
            <person name="Clarke C."/>
            <person name="Higgins E.E."/>
            <person name="Huebert T."/>
            <person name="Sharpe A.G."/>
            <person name="Parkin I.A."/>
        </authorList>
    </citation>
    <scope>NUCLEOTIDE SEQUENCE [LARGE SCALE GENOMIC DNA]</scope>
    <source>
        <strain evidence="2">cv. DH55</strain>
    </source>
</reference>
<reference evidence="3" key="2">
    <citation type="submission" date="2025-08" db="UniProtKB">
        <authorList>
            <consortium name="RefSeq"/>
        </authorList>
    </citation>
    <scope>IDENTIFICATION</scope>
    <source>
        <tissue evidence="3">Leaf</tissue>
    </source>
</reference>
<name>A0ABM0TDB2_CAMSA</name>
<gene>
    <name evidence="3" type="primary">LOC104709780</name>
</gene>
<organism evidence="2 3">
    <name type="scientific">Camelina sativa</name>
    <name type="common">False flax</name>
    <name type="synonym">Myagrum sativum</name>
    <dbReference type="NCBI Taxonomy" id="90675"/>
    <lineage>
        <taxon>Eukaryota</taxon>
        <taxon>Viridiplantae</taxon>
        <taxon>Streptophyta</taxon>
        <taxon>Embryophyta</taxon>
        <taxon>Tracheophyta</taxon>
        <taxon>Spermatophyta</taxon>
        <taxon>Magnoliopsida</taxon>
        <taxon>eudicotyledons</taxon>
        <taxon>Gunneridae</taxon>
        <taxon>Pentapetalae</taxon>
        <taxon>rosids</taxon>
        <taxon>malvids</taxon>
        <taxon>Brassicales</taxon>
        <taxon>Brassicaceae</taxon>
        <taxon>Camelineae</taxon>
        <taxon>Camelina</taxon>
    </lineage>
</organism>
<feature type="domain" description="Ubiquitin-like" evidence="1">
    <location>
        <begin position="1"/>
        <end position="70"/>
    </location>
</feature>
<proteinExistence type="predicted"/>
<sequence>MKVTVKNHGNEVCVIEVFNFDTLLAIKEKIERNLGIPVSKQTLFFKGKLLLQDHLNAAQCKIVNNSSLELFSSSYRYNPNHNNDDQVLHQTQQSPAPSNLTRQIIHGHQDWPVMVRSSNNESSLPSNLSGELLGTQDVLPPVTVGSSSYRSEAVRTEKSPVTSDSVEEFLGQDWSKITLKNNNNEPLSLREVEELLGLQDTLPPVQSSTSDSVKEIINIPGSPVKKKIKIIPFPSIKLTVFVQPFEETRKIRMEVNTNDRIKELRKELVEMQKRGELDLPHQGYFFVHKLKPLAETMTFFWYGVAEGDTIEISRTAGYP</sequence>
<dbReference type="Pfam" id="PF00240">
    <property type="entry name" value="ubiquitin"/>
    <property type="match status" value="1"/>
</dbReference>
<dbReference type="PANTHER" id="PTHR10621">
    <property type="entry name" value="UV EXCISION REPAIR PROTEIN RAD23"/>
    <property type="match status" value="1"/>
</dbReference>
<dbReference type="InterPro" id="IPR029071">
    <property type="entry name" value="Ubiquitin-like_domsf"/>
</dbReference>
<dbReference type="SUPFAM" id="SSF54236">
    <property type="entry name" value="Ubiquitin-like"/>
    <property type="match status" value="2"/>
</dbReference>
<dbReference type="InterPro" id="IPR000626">
    <property type="entry name" value="Ubiquitin-like_dom"/>
</dbReference>
<dbReference type="Gene3D" id="3.10.20.90">
    <property type="entry name" value="Phosphatidylinositol 3-kinase Catalytic Subunit, Chain A, domain 1"/>
    <property type="match status" value="1"/>
</dbReference>
<protein>
    <submittedName>
        <fullName evidence="3">Uncharacterized protein LOC104709780</fullName>
    </submittedName>
</protein>
<dbReference type="RefSeq" id="XP_010424642.1">
    <property type="nucleotide sequence ID" value="XM_010426340.1"/>
</dbReference>
<accession>A0ABM0TDB2</accession>
<keyword evidence="2" id="KW-1185">Reference proteome</keyword>
<evidence type="ECO:0000313" key="3">
    <source>
        <dbReference type="RefSeq" id="XP_010424642.1"/>
    </source>
</evidence>
<evidence type="ECO:0000259" key="1">
    <source>
        <dbReference type="PROSITE" id="PS50053"/>
    </source>
</evidence>
<dbReference type="CDD" id="cd17039">
    <property type="entry name" value="Ubl_ubiquitin_like"/>
    <property type="match status" value="1"/>
</dbReference>
<dbReference type="SMART" id="SM00213">
    <property type="entry name" value="UBQ"/>
    <property type="match status" value="1"/>
</dbReference>
<feature type="domain" description="Ubiquitin-like" evidence="1">
    <location>
        <begin position="238"/>
        <end position="312"/>
    </location>
</feature>